<keyword evidence="1" id="KW-1133">Transmembrane helix</keyword>
<keyword evidence="1" id="KW-0472">Membrane</keyword>
<dbReference type="Pfam" id="PF06940">
    <property type="entry name" value="DUF1287"/>
    <property type="match status" value="1"/>
</dbReference>
<dbReference type="Proteomes" id="UP000185628">
    <property type="component" value="Unassembled WGS sequence"/>
</dbReference>
<dbReference type="RefSeq" id="WP_073715953.1">
    <property type="nucleotide sequence ID" value="NZ_MQVR01000011.1"/>
</dbReference>
<comment type="caution">
    <text evidence="2">The sequence shown here is derived from an EMBL/GenBank/DDBJ whole genome shotgun (WGS) entry which is preliminary data.</text>
</comment>
<organism evidence="2 3">
    <name type="scientific">Bowdeniella nasicola</name>
    <dbReference type="NCBI Taxonomy" id="208480"/>
    <lineage>
        <taxon>Bacteria</taxon>
        <taxon>Bacillati</taxon>
        <taxon>Actinomycetota</taxon>
        <taxon>Actinomycetes</taxon>
        <taxon>Actinomycetales</taxon>
        <taxon>Actinomycetaceae</taxon>
        <taxon>Bowdeniella</taxon>
    </lineage>
</organism>
<name>A0A1Q5Q497_9ACTO</name>
<evidence type="ECO:0000313" key="2">
    <source>
        <dbReference type="EMBL" id="OKL54626.1"/>
    </source>
</evidence>
<keyword evidence="3" id="KW-1185">Reference proteome</keyword>
<sequence length="246" mass="26707">MRGRAIVGTIVGVILFIAIGGAAYLIGVRGVGAQKTFSDDDFAIERVASPADANGNGVDDYWDLWLGGKAEADRHPRYDGAYLTTNRGMPGPETGVCTDLVWRAFRDAGYDLPAMINADIAAHPGDYPRVAGKPDPLIDYRRVPNLHVFLTKYAISLSTSTDPASSEFNPADWQAGDIVTLGEGSKPLTHTGVLGPDRDKDGLPWIAHNAAQRELYDNGLRNWTLNGHFRFDASKVPADVLKRWGD</sequence>
<dbReference type="AlphaFoldDB" id="A0A1Q5Q497"/>
<feature type="transmembrane region" description="Helical" evidence="1">
    <location>
        <begin position="6"/>
        <end position="26"/>
    </location>
</feature>
<reference evidence="3" key="1">
    <citation type="submission" date="2016-12" db="EMBL/GenBank/DDBJ databases">
        <authorList>
            <person name="Meng X."/>
        </authorList>
    </citation>
    <scope>NUCLEOTIDE SEQUENCE [LARGE SCALE GENOMIC DNA]</scope>
    <source>
        <strain evidence="3">DSM 19116</strain>
    </source>
</reference>
<evidence type="ECO:0000256" key="1">
    <source>
        <dbReference type="SAM" id="Phobius"/>
    </source>
</evidence>
<evidence type="ECO:0008006" key="4">
    <source>
        <dbReference type="Google" id="ProtNLM"/>
    </source>
</evidence>
<dbReference type="EMBL" id="MQVR01000011">
    <property type="protein sequence ID" value="OKL54626.1"/>
    <property type="molecule type" value="Genomic_DNA"/>
</dbReference>
<proteinExistence type="predicted"/>
<keyword evidence="1" id="KW-0812">Transmembrane</keyword>
<gene>
    <name evidence="2" type="ORF">BSZ39_03235</name>
</gene>
<protein>
    <recommendedName>
        <fullName evidence="4">DUF1287 domain-containing protein</fullName>
    </recommendedName>
</protein>
<accession>A0A1Q5Q497</accession>
<dbReference type="InterPro" id="IPR009706">
    <property type="entry name" value="DUF1287"/>
</dbReference>
<evidence type="ECO:0000313" key="3">
    <source>
        <dbReference type="Proteomes" id="UP000185628"/>
    </source>
</evidence>
<dbReference type="OrthoDB" id="114026at2"/>